<organism evidence="1 2">
    <name type="scientific">Corchorus capsularis</name>
    <name type="common">Jute</name>
    <dbReference type="NCBI Taxonomy" id="210143"/>
    <lineage>
        <taxon>Eukaryota</taxon>
        <taxon>Viridiplantae</taxon>
        <taxon>Streptophyta</taxon>
        <taxon>Embryophyta</taxon>
        <taxon>Tracheophyta</taxon>
        <taxon>Spermatophyta</taxon>
        <taxon>Magnoliopsida</taxon>
        <taxon>eudicotyledons</taxon>
        <taxon>Gunneridae</taxon>
        <taxon>Pentapetalae</taxon>
        <taxon>rosids</taxon>
        <taxon>malvids</taxon>
        <taxon>Malvales</taxon>
        <taxon>Malvaceae</taxon>
        <taxon>Grewioideae</taxon>
        <taxon>Apeibeae</taxon>
        <taxon>Corchorus</taxon>
    </lineage>
</organism>
<protein>
    <submittedName>
        <fullName evidence="1">Uncharacterized protein</fullName>
    </submittedName>
</protein>
<feature type="non-terminal residue" evidence="1">
    <location>
        <position position="1"/>
    </location>
</feature>
<comment type="caution">
    <text evidence="1">The sequence shown here is derived from an EMBL/GenBank/DDBJ whole genome shotgun (WGS) entry which is preliminary data.</text>
</comment>
<dbReference type="AlphaFoldDB" id="A0A1R3JQX5"/>
<dbReference type="EMBL" id="AWWV01007253">
    <property type="protein sequence ID" value="OMO97141.1"/>
    <property type="molecule type" value="Genomic_DNA"/>
</dbReference>
<evidence type="ECO:0000313" key="2">
    <source>
        <dbReference type="Proteomes" id="UP000188268"/>
    </source>
</evidence>
<sequence length="24" mass="3059">KNEEFDGCERVERVKVFKKNYRER</sequence>
<name>A0A1R3JQX5_COCAP</name>
<gene>
    <name evidence="1" type="ORF">CCACVL1_04638</name>
</gene>
<feature type="non-terminal residue" evidence="1">
    <location>
        <position position="24"/>
    </location>
</feature>
<reference evidence="1 2" key="1">
    <citation type="submission" date="2013-09" db="EMBL/GenBank/DDBJ databases">
        <title>Corchorus capsularis genome sequencing.</title>
        <authorList>
            <person name="Alam M."/>
            <person name="Haque M.S."/>
            <person name="Islam M.S."/>
            <person name="Emdad E.M."/>
            <person name="Islam M.M."/>
            <person name="Ahmed B."/>
            <person name="Halim A."/>
            <person name="Hossen Q.M.M."/>
            <person name="Hossain M.Z."/>
            <person name="Ahmed R."/>
            <person name="Khan M.M."/>
            <person name="Islam R."/>
            <person name="Rashid M.M."/>
            <person name="Khan S.A."/>
            <person name="Rahman M.S."/>
            <person name="Alam M."/>
        </authorList>
    </citation>
    <scope>NUCLEOTIDE SEQUENCE [LARGE SCALE GENOMIC DNA]</scope>
    <source>
        <strain evidence="2">cv. CVL-1</strain>
        <tissue evidence="1">Whole seedling</tissue>
    </source>
</reference>
<dbReference type="Proteomes" id="UP000188268">
    <property type="component" value="Unassembled WGS sequence"/>
</dbReference>
<proteinExistence type="predicted"/>
<accession>A0A1R3JQX5</accession>
<evidence type="ECO:0000313" key="1">
    <source>
        <dbReference type="EMBL" id="OMO97141.1"/>
    </source>
</evidence>
<keyword evidence="2" id="KW-1185">Reference proteome</keyword>
<dbReference type="Gramene" id="OMO97141">
    <property type="protein sequence ID" value="OMO97141"/>
    <property type="gene ID" value="CCACVL1_04638"/>
</dbReference>